<dbReference type="AlphaFoldDB" id="A0A5C3ML70"/>
<proteinExistence type="predicted"/>
<keyword evidence="2" id="KW-1185">Reference proteome</keyword>
<sequence length="169" mass="18836">MSSLARGRPGKSSSIQFCSSGEGIFRTGHARVTAPCHSSINGQQPHWATLFRQSKELGFYVDWHALTPDAYNQAAPIRLPVAGNGIQDLRLWALIKCMKDFGLWARRDNRCHCKETASELVTRAANTEKEDLTDLRWGAPRKVRAGLETNHSRWLVGGQWVKIGAPLIV</sequence>
<evidence type="ECO:0000313" key="2">
    <source>
        <dbReference type="Proteomes" id="UP000305948"/>
    </source>
</evidence>
<evidence type="ECO:0000313" key="1">
    <source>
        <dbReference type="EMBL" id="TFK45627.1"/>
    </source>
</evidence>
<dbReference type="Proteomes" id="UP000305948">
    <property type="component" value="Unassembled WGS sequence"/>
</dbReference>
<accession>A0A5C3ML70</accession>
<dbReference type="EMBL" id="ML213539">
    <property type="protein sequence ID" value="TFK45627.1"/>
    <property type="molecule type" value="Genomic_DNA"/>
</dbReference>
<gene>
    <name evidence="1" type="ORF">OE88DRAFT_1649161</name>
</gene>
<organism evidence="1 2">
    <name type="scientific">Heliocybe sulcata</name>
    <dbReference type="NCBI Taxonomy" id="5364"/>
    <lineage>
        <taxon>Eukaryota</taxon>
        <taxon>Fungi</taxon>
        <taxon>Dikarya</taxon>
        <taxon>Basidiomycota</taxon>
        <taxon>Agaricomycotina</taxon>
        <taxon>Agaricomycetes</taxon>
        <taxon>Gloeophyllales</taxon>
        <taxon>Gloeophyllaceae</taxon>
        <taxon>Heliocybe</taxon>
    </lineage>
</organism>
<name>A0A5C3ML70_9AGAM</name>
<reference evidence="1 2" key="1">
    <citation type="journal article" date="2019" name="Nat. Ecol. Evol.">
        <title>Megaphylogeny resolves global patterns of mushroom evolution.</title>
        <authorList>
            <person name="Varga T."/>
            <person name="Krizsan K."/>
            <person name="Foldi C."/>
            <person name="Dima B."/>
            <person name="Sanchez-Garcia M."/>
            <person name="Sanchez-Ramirez S."/>
            <person name="Szollosi G.J."/>
            <person name="Szarkandi J.G."/>
            <person name="Papp V."/>
            <person name="Albert L."/>
            <person name="Andreopoulos W."/>
            <person name="Angelini C."/>
            <person name="Antonin V."/>
            <person name="Barry K.W."/>
            <person name="Bougher N.L."/>
            <person name="Buchanan P."/>
            <person name="Buyck B."/>
            <person name="Bense V."/>
            <person name="Catcheside P."/>
            <person name="Chovatia M."/>
            <person name="Cooper J."/>
            <person name="Damon W."/>
            <person name="Desjardin D."/>
            <person name="Finy P."/>
            <person name="Geml J."/>
            <person name="Haridas S."/>
            <person name="Hughes K."/>
            <person name="Justo A."/>
            <person name="Karasinski D."/>
            <person name="Kautmanova I."/>
            <person name="Kiss B."/>
            <person name="Kocsube S."/>
            <person name="Kotiranta H."/>
            <person name="LaButti K.M."/>
            <person name="Lechner B.E."/>
            <person name="Liimatainen K."/>
            <person name="Lipzen A."/>
            <person name="Lukacs Z."/>
            <person name="Mihaltcheva S."/>
            <person name="Morgado L.N."/>
            <person name="Niskanen T."/>
            <person name="Noordeloos M.E."/>
            <person name="Ohm R.A."/>
            <person name="Ortiz-Santana B."/>
            <person name="Ovrebo C."/>
            <person name="Racz N."/>
            <person name="Riley R."/>
            <person name="Savchenko A."/>
            <person name="Shiryaev A."/>
            <person name="Soop K."/>
            <person name="Spirin V."/>
            <person name="Szebenyi C."/>
            <person name="Tomsovsky M."/>
            <person name="Tulloss R.E."/>
            <person name="Uehling J."/>
            <person name="Grigoriev I.V."/>
            <person name="Vagvolgyi C."/>
            <person name="Papp T."/>
            <person name="Martin F.M."/>
            <person name="Miettinen O."/>
            <person name="Hibbett D.S."/>
            <person name="Nagy L.G."/>
        </authorList>
    </citation>
    <scope>NUCLEOTIDE SEQUENCE [LARGE SCALE GENOMIC DNA]</scope>
    <source>
        <strain evidence="1 2">OMC1185</strain>
    </source>
</reference>
<protein>
    <submittedName>
        <fullName evidence="1">Uncharacterized protein</fullName>
    </submittedName>
</protein>